<keyword evidence="4" id="KW-0119">Carbohydrate metabolism</keyword>
<feature type="chain" id="PRO_5046622867" evidence="6">
    <location>
        <begin position="41"/>
        <end position="393"/>
    </location>
</feature>
<feature type="domain" description="CBM2" evidence="7">
    <location>
        <begin position="286"/>
        <end position="393"/>
    </location>
</feature>
<proteinExistence type="inferred from homology"/>
<keyword evidence="3 4" id="KW-0624">Polysaccharide degradation</keyword>
<sequence length="393" mass="40041">MRTPLRAFRSTRNALLSAAVAIGLVVAGLVTLTTAPAAHADTQICDQYGSTTIQGRYVVQNNRWGTTATQCINVTGSGFQITQADGTATNGGPKSYPSVFYGCHYTNCSPGTNLPAQLSTISSAPTSVAFTYVGNAVYDAAYDIWLDPTPRKDGVNQTEIMVWYNHTSPVQPVGSKVGTANVAGRSWDVWTGNNGSNNVISFVAPSAIGSWSFDVKAFTDETVSRGLAQNSWYLTSVQAGFEPWQNGVGLAVTSFSSSANIGGGGTSGGTSTGGTTGGTSSGGTTGGTGSSSCKVSFTPQTWAGGYTASVTVSNTGSAAVNGWRVGFTLPSGQTVTSAWNATISPSSGSVTASSLAYNAQIPAGGSQSFGFQGAYSGTFAQPSGFTLNGTSCS</sequence>
<evidence type="ECO:0000256" key="6">
    <source>
        <dbReference type="SAM" id="SignalP"/>
    </source>
</evidence>
<dbReference type="Proteomes" id="UP000778578">
    <property type="component" value="Unassembled WGS sequence"/>
</dbReference>
<protein>
    <submittedName>
        <fullName evidence="8">Cellulose binding domain-containing protein</fullName>
    </submittedName>
</protein>
<evidence type="ECO:0000256" key="1">
    <source>
        <dbReference type="ARBA" id="ARBA00005519"/>
    </source>
</evidence>
<accession>A0ABS7Q462</accession>
<evidence type="ECO:0000256" key="2">
    <source>
        <dbReference type="ARBA" id="ARBA00022729"/>
    </source>
</evidence>
<dbReference type="SMART" id="SM00637">
    <property type="entry name" value="CBD_II"/>
    <property type="match status" value="1"/>
</dbReference>
<feature type="compositionally biased region" description="Gly residues" evidence="5">
    <location>
        <begin position="263"/>
        <end position="289"/>
    </location>
</feature>
<keyword evidence="2 6" id="KW-0732">Signal</keyword>
<name>A0ABS7Q462_9ACTN</name>
<dbReference type="InterPro" id="IPR001919">
    <property type="entry name" value="CBD2"/>
</dbReference>
<evidence type="ECO:0000256" key="5">
    <source>
        <dbReference type="SAM" id="MobiDB-lite"/>
    </source>
</evidence>
<evidence type="ECO:0000313" key="9">
    <source>
        <dbReference type="Proteomes" id="UP000778578"/>
    </source>
</evidence>
<dbReference type="Pfam" id="PF01670">
    <property type="entry name" value="Glyco_hydro_12"/>
    <property type="match status" value="1"/>
</dbReference>
<evidence type="ECO:0000256" key="3">
    <source>
        <dbReference type="ARBA" id="ARBA00023326"/>
    </source>
</evidence>
<dbReference type="InterPro" id="IPR012291">
    <property type="entry name" value="CBM2_carb-bd_dom_sf"/>
</dbReference>
<comment type="caution">
    <text evidence="8">The sequence shown here is derived from an EMBL/GenBank/DDBJ whole genome shotgun (WGS) entry which is preliminary data.</text>
</comment>
<dbReference type="RefSeq" id="WP_222961368.1">
    <property type="nucleotide sequence ID" value="NZ_JAINZZ010000005.1"/>
</dbReference>
<dbReference type="Gene3D" id="2.60.40.290">
    <property type="match status" value="1"/>
</dbReference>
<organism evidence="8 9">
    <name type="scientific">Actinacidiphila acidipaludis</name>
    <dbReference type="NCBI Taxonomy" id="2873382"/>
    <lineage>
        <taxon>Bacteria</taxon>
        <taxon>Bacillati</taxon>
        <taxon>Actinomycetota</taxon>
        <taxon>Actinomycetes</taxon>
        <taxon>Kitasatosporales</taxon>
        <taxon>Streptomycetaceae</taxon>
        <taxon>Actinacidiphila</taxon>
    </lineage>
</organism>
<dbReference type="PROSITE" id="PS51173">
    <property type="entry name" value="CBM2"/>
    <property type="match status" value="1"/>
</dbReference>
<dbReference type="InterPro" id="IPR008965">
    <property type="entry name" value="CBM2/CBM3_carb-bd_dom_sf"/>
</dbReference>
<dbReference type="EMBL" id="JAINZZ010000005">
    <property type="protein sequence ID" value="MBY8877200.1"/>
    <property type="molecule type" value="Genomic_DNA"/>
</dbReference>
<keyword evidence="4" id="KW-0326">Glycosidase</keyword>
<evidence type="ECO:0000256" key="4">
    <source>
        <dbReference type="RuleBase" id="RU361163"/>
    </source>
</evidence>
<dbReference type="InterPro" id="IPR013320">
    <property type="entry name" value="ConA-like_dom_sf"/>
</dbReference>
<dbReference type="PANTHER" id="PTHR34002">
    <property type="entry name" value="BLR1656 PROTEIN"/>
    <property type="match status" value="1"/>
</dbReference>
<comment type="similarity">
    <text evidence="1 4">Belongs to the glycosyl hydrolase 12 (cellulase H) family.</text>
</comment>
<dbReference type="SUPFAM" id="SSF49899">
    <property type="entry name" value="Concanavalin A-like lectins/glucanases"/>
    <property type="match status" value="1"/>
</dbReference>
<dbReference type="InterPro" id="IPR002594">
    <property type="entry name" value="GH12"/>
</dbReference>
<dbReference type="Gene3D" id="2.60.120.180">
    <property type="match status" value="1"/>
</dbReference>
<keyword evidence="4" id="KW-0378">Hydrolase</keyword>
<gene>
    <name evidence="8" type="ORF">K7862_06025</name>
</gene>
<evidence type="ECO:0000259" key="7">
    <source>
        <dbReference type="PROSITE" id="PS51173"/>
    </source>
</evidence>
<evidence type="ECO:0000313" key="8">
    <source>
        <dbReference type="EMBL" id="MBY8877200.1"/>
    </source>
</evidence>
<keyword evidence="9" id="KW-1185">Reference proteome</keyword>
<feature type="region of interest" description="Disordered" evidence="5">
    <location>
        <begin position="263"/>
        <end position="290"/>
    </location>
</feature>
<reference evidence="8 9" key="1">
    <citation type="submission" date="2021-08" db="EMBL/GenBank/DDBJ databases">
        <title>WGS of actinomycetes from Thailand.</title>
        <authorList>
            <person name="Thawai C."/>
        </authorList>
    </citation>
    <scope>NUCLEOTIDE SEQUENCE [LARGE SCALE GENOMIC DNA]</scope>
    <source>
        <strain evidence="8 9">PLK6-54</strain>
    </source>
</reference>
<feature type="signal peptide" evidence="6">
    <location>
        <begin position="1"/>
        <end position="40"/>
    </location>
</feature>
<dbReference type="PANTHER" id="PTHR34002:SF9">
    <property type="entry name" value="XYLOGLUCAN-SPECIFIC ENDO-BETA-1,4-GLUCANASE A"/>
    <property type="match status" value="1"/>
</dbReference>
<dbReference type="InterPro" id="IPR013319">
    <property type="entry name" value="GH11/12"/>
</dbReference>
<dbReference type="Pfam" id="PF00553">
    <property type="entry name" value="CBM_2"/>
    <property type="match status" value="1"/>
</dbReference>
<dbReference type="SUPFAM" id="SSF49384">
    <property type="entry name" value="Carbohydrate-binding domain"/>
    <property type="match status" value="1"/>
</dbReference>